<dbReference type="RefSeq" id="WP_138169743.1">
    <property type="nucleotide sequence ID" value="NZ_VAWA01000004.1"/>
</dbReference>
<dbReference type="AlphaFoldDB" id="A0A5R9AFX0"/>
<dbReference type="InterPro" id="IPR018484">
    <property type="entry name" value="FGGY_N"/>
</dbReference>
<evidence type="ECO:0000259" key="4">
    <source>
        <dbReference type="Pfam" id="PF00370"/>
    </source>
</evidence>
<name>A0A5R9AFX0_9MICC</name>
<proteinExistence type="inferred from homology"/>
<dbReference type="SUPFAM" id="SSF53067">
    <property type="entry name" value="Actin-like ATPase domain"/>
    <property type="match status" value="2"/>
</dbReference>
<dbReference type="EMBL" id="VAWA01000004">
    <property type="protein sequence ID" value="TLP77513.1"/>
    <property type="molecule type" value="Genomic_DNA"/>
</dbReference>
<feature type="domain" description="Carbohydrate kinase FGGY C-terminal" evidence="5">
    <location>
        <begin position="319"/>
        <end position="441"/>
    </location>
</feature>
<dbReference type="PANTHER" id="PTHR43095:SF2">
    <property type="entry name" value="GLUCONOKINASE"/>
    <property type="match status" value="1"/>
</dbReference>
<keyword evidence="3" id="KW-0418">Kinase</keyword>
<keyword evidence="2" id="KW-0808">Transferase</keyword>
<evidence type="ECO:0000256" key="3">
    <source>
        <dbReference type="ARBA" id="ARBA00022777"/>
    </source>
</evidence>
<reference evidence="6 7" key="1">
    <citation type="submission" date="2019-05" db="EMBL/GenBank/DDBJ databases">
        <title>Nesterenkonia sp. GY239, isolated from the Southern Atlantic Ocean.</title>
        <authorList>
            <person name="Zhang G."/>
        </authorList>
    </citation>
    <scope>NUCLEOTIDE SEQUENCE [LARGE SCALE GENOMIC DNA]</scope>
    <source>
        <strain evidence="6 7">GY239</strain>
    </source>
</reference>
<comment type="similarity">
    <text evidence="1">Belongs to the FGGY kinase family.</text>
</comment>
<dbReference type="InterPro" id="IPR000577">
    <property type="entry name" value="Carb_kinase_FGGY"/>
</dbReference>
<evidence type="ECO:0000313" key="6">
    <source>
        <dbReference type="EMBL" id="TLP77513.1"/>
    </source>
</evidence>
<dbReference type="Proteomes" id="UP000306544">
    <property type="component" value="Unassembled WGS sequence"/>
</dbReference>
<keyword evidence="7" id="KW-1185">Reference proteome</keyword>
<dbReference type="Gene3D" id="3.30.420.40">
    <property type="match status" value="2"/>
</dbReference>
<dbReference type="OrthoDB" id="9782710at2"/>
<evidence type="ECO:0000256" key="2">
    <source>
        <dbReference type="ARBA" id="ARBA00022679"/>
    </source>
</evidence>
<dbReference type="Pfam" id="PF02782">
    <property type="entry name" value="FGGY_C"/>
    <property type="match status" value="1"/>
</dbReference>
<dbReference type="GO" id="GO:0016301">
    <property type="term" value="F:kinase activity"/>
    <property type="evidence" value="ECO:0007669"/>
    <property type="project" value="UniProtKB-KW"/>
</dbReference>
<dbReference type="InterPro" id="IPR043129">
    <property type="entry name" value="ATPase_NBD"/>
</dbReference>
<comment type="caution">
    <text evidence="6">The sequence shown here is derived from an EMBL/GenBank/DDBJ whole genome shotgun (WGS) entry which is preliminary data.</text>
</comment>
<gene>
    <name evidence="6" type="ORF">FEF27_04990</name>
</gene>
<organism evidence="6 7">
    <name type="scientific">Nesterenkonia sphaerica</name>
    <dbReference type="NCBI Taxonomy" id="1804988"/>
    <lineage>
        <taxon>Bacteria</taxon>
        <taxon>Bacillati</taxon>
        <taxon>Actinomycetota</taxon>
        <taxon>Actinomycetes</taxon>
        <taxon>Micrococcales</taxon>
        <taxon>Micrococcaceae</taxon>
        <taxon>Nesterenkonia</taxon>
    </lineage>
</organism>
<protein>
    <recommendedName>
        <fullName evidence="8">Sugar kinase</fullName>
    </recommendedName>
</protein>
<dbReference type="GO" id="GO:0005975">
    <property type="term" value="P:carbohydrate metabolic process"/>
    <property type="evidence" value="ECO:0007669"/>
    <property type="project" value="InterPro"/>
</dbReference>
<evidence type="ECO:0000256" key="1">
    <source>
        <dbReference type="ARBA" id="ARBA00009156"/>
    </source>
</evidence>
<dbReference type="PANTHER" id="PTHR43095">
    <property type="entry name" value="SUGAR KINASE"/>
    <property type="match status" value="1"/>
</dbReference>
<evidence type="ECO:0000313" key="7">
    <source>
        <dbReference type="Proteomes" id="UP000306544"/>
    </source>
</evidence>
<dbReference type="PIRSF" id="PIRSF000538">
    <property type="entry name" value="GlpK"/>
    <property type="match status" value="1"/>
</dbReference>
<dbReference type="Pfam" id="PF00370">
    <property type="entry name" value="FGGY_N"/>
    <property type="match status" value="1"/>
</dbReference>
<sequence>MVTPRHFLGIDVGTTATKAVVLTDAGEPVRRVRAAHPAEYQLPPGRVDPGSWWKSVQKACRQLDADQINLSAIGLSVHSPVAVPMGASGKDLAAGYRYEVPRLADTVAKLRPLLTEEEIHRSGNRISPSTFIAAAYLLMMEQEPEAAKDVTTLGAVGTYIGHRLTGERAIDPTQASYFGPFDTVGDWRWQGDLIQRLGLPLDIFPRIQPSSSVLGQLTVDAAHDLGLRPGTPVVTGAGDTACAAFAADLGEGETRLVTLGTTHVVTDHRNNPAQDHQHLQRAYVQRDQWLQHGAANGGLALSVAARTLGYGKGGRAVSAMVDRAMGADAETIDCAPVFIPHVRPERAPFWTEKSRAGFLELTADADETSMAWAAVEGVLFADRMIAASYPQVPPPRLMLSGDVSGNDHFMQLAADIFATSFLLNSESHLPALGAAMLSAQAVGDTVRLNHSTRHVTPRQSLVRLITSRWEKFCRLHGGVP</sequence>
<accession>A0A5R9AFX0</accession>
<evidence type="ECO:0000259" key="5">
    <source>
        <dbReference type="Pfam" id="PF02782"/>
    </source>
</evidence>
<feature type="domain" description="Carbohydrate kinase FGGY N-terminal" evidence="4">
    <location>
        <begin position="7"/>
        <end position="245"/>
    </location>
</feature>
<evidence type="ECO:0008006" key="8">
    <source>
        <dbReference type="Google" id="ProtNLM"/>
    </source>
</evidence>
<dbReference type="InterPro" id="IPR050406">
    <property type="entry name" value="FGGY_Carb_Kinase"/>
</dbReference>
<dbReference type="InterPro" id="IPR018485">
    <property type="entry name" value="FGGY_C"/>
</dbReference>